<evidence type="ECO:0000259" key="1">
    <source>
        <dbReference type="Pfam" id="PF21849"/>
    </source>
</evidence>
<dbReference type="Proteomes" id="UP000245391">
    <property type="component" value="Unassembled WGS sequence"/>
</dbReference>
<evidence type="ECO:0000313" key="3">
    <source>
        <dbReference type="Proteomes" id="UP000245391"/>
    </source>
</evidence>
<reference evidence="3" key="1">
    <citation type="submission" date="2018-05" db="EMBL/GenBank/DDBJ databases">
        <title>Pedobacter paludis sp. nov., isolated from wetland soil.</title>
        <authorList>
            <person name="Zhang Y."/>
        </authorList>
    </citation>
    <scope>NUCLEOTIDE SEQUENCE [LARGE SCALE GENOMIC DNA]</scope>
    <source>
        <strain evidence="3">R-8</strain>
    </source>
</reference>
<protein>
    <recommendedName>
        <fullName evidence="1">DUF6908 domain-containing protein</fullName>
    </recommendedName>
</protein>
<accession>A0A317ETI3</accession>
<keyword evidence="3" id="KW-1185">Reference proteome</keyword>
<name>A0A317ETI3_9SPHI</name>
<comment type="caution">
    <text evidence="2">The sequence shown here is derived from an EMBL/GenBank/DDBJ whole genome shotgun (WGS) entry which is preliminary data.</text>
</comment>
<organism evidence="2 3">
    <name type="scientific">Pedobacter paludis</name>
    <dbReference type="NCBI Taxonomy" id="2203212"/>
    <lineage>
        <taxon>Bacteria</taxon>
        <taxon>Pseudomonadati</taxon>
        <taxon>Bacteroidota</taxon>
        <taxon>Sphingobacteriia</taxon>
        <taxon>Sphingobacteriales</taxon>
        <taxon>Sphingobacteriaceae</taxon>
        <taxon>Pedobacter</taxon>
    </lineage>
</organism>
<gene>
    <name evidence="2" type="ORF">DF947_17655</name>
</gene>
<evidence type="ECO:0000313" key="2">
    <source>
        <dbReference type="EMBL" id="PWS30261.1"/>
    </source>
</evidence>
<dbReference type="AlphaFoldDB" id="A0A317ETI3"/>
<sequence>MQDPEMCFLVVDNREFPQDFESVHILPYSFQNALLGIYEESITFLSDSVGVFLPRKHSEHLDFATMWLENIKFQFPVAT</sequence>
<dbReference type="Pfam" id="PF21849">
    <property type="entry name" value="DUF6908"/>
    <property type="match status" value="1"/>
</dbReference>
<feature type="domain" description="DUF6908" evidence="1">
    <location>
        <begin position="1"/>
        <end position="74"/>
    </location>
</feature>
<proteinExistence type="predicted"/>
<dbReference type="EMBL" id="QGNY01000007">
    <property type="protein sequence ID" value="PWS30261.1"/>
    <property type="molecule type" value="Genomic_DNA"/>
</dbReference>
<dbReference type="InterPro" id="IPR054203">
    <property type="entry name" value="DUF6908"/>
</dbReference>